<proteinExistence type="predicted"/>
<organism evidence="1 2">
    <name type="scientific">Draconibacterium orientale</name>
    <dbReference type="NCBI Taxonomy" id="1168034"/>
    <lineage>
        <taxon>Bacteria</taxon>
        <taxon>Pseudomonadati</taxon>
        <taxon>Bacteroidota</taxon>
        <taxon>Bacteroidia</taxon>
        <taxon>Marinilabiliales</taxon>
        <taxon>Prolixibacteraceae</taxon>
        <taxon>Draconibacterium</taxon>
    </lineage>
</organism>
<accession>A0ABN4D463</accession>
<reference evidence="1 2" key="1">
    <citation type="submission" date="2014-03" db="EMBL/GenBank/DDBJ databases">
        <title>Complete genome sequence of a deeply braunched marine Bacteroidia bacterium Draconibacterium orientale type strain FH5T.</title>
        <authorList>
            <person name="Li X."/>
            <person name="Wang X."/>
            <person name="Xie Z."/>
            <person name="Du Z."/>
            <person name="Chen G."/>
        </authorList>
    </citation>
    <scope>NUCLEOTIDE SEQUENCE [LARGE SCALE GENOMIC DNA]</scope>
    <source>
        <strain evidence="1 2">FH5</strain>
    </source>
</reference>
<keyword evidence="2" id="KW-1185">Reference proteome</keyword>
<dbReference type="EMBL" id="CP007451">
    <property type="protein sequence ID" value="AHW62112.1"/>
    <property type="molecule type" value="Genomic_DNA"/>
</dbReference>
<evidence type="ECO:0000313" key="1">
    <source>
        <dbReference type="EMBL" id="AHW62112.1"/>
    </source>
</evidence>
<sequence length="79" mass="9200">MLTQYKVATGVLTEMIKMPMINYSTLFFCVNNIQRKAEKQSAEMDYEPSERSVQNILDFARCYETVETEEAGYVEMILN</sequence>
<protein>
    <submittedName>
        <fullName evidence="1">Uncharacterized protein</fullName>
    </submittedName>
</protein>
<dbReference type="Proteomes" id="UP000023772">
    <property type="component" value="Chromosome"/>
</dbReference>
<name>A0ABN4D463_9BACT</name>
<evidence type="ECO:0000313" key="2">
    <source>
        <dbReference type="Proteomes" id="UP000023772"/>
    </source>
</evidence>
<gene>
    <name evidence="1" type="ORF">FH5T_15440</name>
</gene>